<dbReference type="AlphaFoldDB" id="A0A4Y8LRQ2"/>
<evidence type="ECO:0000256" key="6">
    <source>
        <dbReference type="SAM" id="Phobius"/>
    </source>
</evidence>
<dbReference type="GO" id="GO:0005886">
    <property type="term" value="C:plasma membrane"/>
    <property type="evidence" value="ECO:0007669"/>
    <property type="project" value="UniProtKB-SubCell"/>
</dbReference>
<dbReference type="Pfam" id="PF13190">
    <property type="entry name" value="PDGLE"/>
    <property type="match status" value="1"/>
</dbReference>
<dbReference type="Proteomes" id="UP000297900">
    <property type="component" value="Unassembled WGS sequence"/>
</dbReference>
<feature type="transmembrane region" description="Helical" evidence="6">
    <location>
        <begin position="75"/>
        <end position="96"/>
    </location>
</feature>
<organism evidence="8 9">
    <name type="scientific">Cohnella luojiensis</name>
    <dbReference type="NCBI Taxonomy" id="652876"/>
    <lineage>
        <taxon>Bacteria</taxon>
        <taxon>Bacillati</taxon>
        <taxon>Bacillota</taxon>
        <taxon>Bacilli</taxon>
        <taxon>Bacillales</taxon>
        <taxon>Paenibacillaceae</taxon>
        <taxon>Cohnella</taxon>
    </lineage>
</organism>
<dbReference type="InterPro" id="IPR025937">
    <property type="entry name" value="PDGLE_dom"/>
</dbReference>
<dbReference type="OrthoDB" id="1725146at2"/>
<accession>A0A4Y8LRQ2</accession>
<dbReference type="EMBL" id="SOMN01000028">
    <property type="protein sequence ID" value="TFE24128.1"/>
    <property type="molecule type" value="Genomic_DNA"/>
</dbReference>
<dbReference type="RefSeq" id="WP_135153458.1">
    <property type="nucleotide sequence ID" value="NZ_SOMN01000028.1"/>
</dbReference>
<name>A0A4Y8LRQ2_9BACL</name>
<evidence type="ECO:0000313" key="9">
    <source>
        <dbReference type="Proteomes" id="UP000297900"/>
    </source>
</evidence>
<gene>
    <name evidence="8" type="ORF">E2980_17030</name>
</gene>
<keyword evidence="3 6" id="KW-0812">Transmembrane</keyword>
<evidence type="ECO:0000256" key="5">
    <source>
        <dbReference type="ARBA" id="ARBA00023136"/>
    </source>
</evidence>
<evidence type="ECO:0000256" key="2">
    <source>
        <dbReference type="ARBA" id="ARBA00022475"/>
    </source>
</evidence>
<feature type="domain" description="PDGLE" evidence="7">
    <location>
        <begin position="15"/>
        <end position="99"/>
    </location>
</feature>
<evidence type="ECO:0000313" key="8">
    <source>
        <dbReference type="EMBL" id="TFE24128.1"/>
    </source>
</evidence>
<evidence type="ECO:0000256" key="1">
    <source>
        <dbReference type="ARBA" id="ARBA00004236"/>
    </source>
</evidence>
<keyword evidence="4 6" id="KW-1133">Transmembrane helix</keyword>
<evidence type="ECO:0000256" key="3">
    <source>
        <dbReference type="ARBA" id="ARBA00022692"/>
    </source>
</evidence>
<keyword evidence="2" id="KW-1003">Cell membrane</keyword>
<comment type="caution">
    <text evidence="8">The sequence shown here is derived from an EMBL/GenBank/DDBJ whole genome shotgun (WGS) entry which is preliminary data.</text>
</comment>
<feature type="transmembrane region" description="Helical" evidence="6">
    <location>
        <begin position="16"/>
        <end position="34"/>
    </location>
</feature>
<keyword evidence="9" id="KW-1185">Reference proteome</keyword>
<keyword evidence="5 6" id="KW-0472">Membrane</keyword>
<comment type="subcellular location">
    <subcellularLocation>
        <location evidence="1">Cell membrane</location>
    </subcellularLocation>
</comment>
<protein>
    <recommendedName>
        <fullName evidence="7">PDGLE domain-containing protein</fullName>
    </recommendedName>
</protein>
<evidence type="ECO:0000259" key="7">
    <source>
        <dbReference type="Pfam" id="PF13190"/>
    </source>
</evidence>
<evidence type="ECO:0000256" key="4">
    <source>
        <dbReference type="ARBA" id="ARBA00022989"/>
    </source>
</evidence>
<sequence>MSEQPAKSLTNKKGKWIVMAGITLVVAGVISYFASPNPDGLERVSENHGFIEKAKEPSWTAWIPDYELPGIHSPFVKVGLAGIIGAVTLFGVLYALARPIARRGEAGNDGEGDHRPS</sequence>
<proteinExistence type="predicted"/>
<reference evidence="8 9" key="1">
    <citation type="submission" date="2019-03" db="EMBL/GenBank/DDBJ databases">
        <title>Cohnella endophytica sp. nov., a novel endophytic bacterium isolated from bark of Sonneratia apetala.</title>
        <authorList>
            <person name="Tuo L."/>
        </authorList>
    </citation>
    <scope>NUCLEOTIDE SEQUENCE [LARGE SCALE GENOMIC DNA]</scope>
    <source>
        <strain evidence="8 9">CCTCC AB 208254</strain>
    </source>
</reference>